<gene>
    <name evidence="1" type="ORF">SAMN05216360_102207</name>
</gene>
<organism evidence="1 2">
    <name type="scientific">Methylobacterium phyllostachyos</name>
    <dbReference type="NCBI Taxonomy" id="582672"/>
    <lineage>
        <taxon>Bacteria</taxon>
        <taxon>Pseudomonadati</taxon>
        <taxon>Pseudomonadota</taxon>
        <taxon>Alphaproteobacteria</taxon>
        <taxon>Hyphomicrobiales</taxon>
        <taxon>Methylobacteriaceae</taxon>
        <taxon>Methylobacterium</taxon>
    </lineage>
</organism>
<accession>A0A1G9TJ48</accession>
<dbReference type="RefSeq" id="WP_091713420.1">
    <property type="nucleotide sequence ID" value="NZ_FNHS01000002.1"/>
</dbReference>
<evidence type="ECO:0000313" key="2">
    <source>
        <dbReference type="Proteomes" id="UP000198704"/>
    </source>
</evidence>
<sequence>MSQPRIRKRDFAGVAALGFDPVEVEALARKWGEGECAALAARMHEWTGWRVLQLGRKGTWPVHWCVERPDRALVDAFGVFPDPIGRSLVAIRCERDVGEWTCCPPESLCAMMDDDDRREIDAALDTAWFEAVFPRASRRDAPIAYPNPEQE</sequence>
<dbReference type="STRING" id="582672.SAMN05216360_102207"/>
<reference evidence="2" key="1">
    <citation type="submission" date="2016-10" db="EMBL/GenBank/DDBJ databases">
        <authorList>
            <person name="Varghese N."/>
            <person name="Submissions S."/>
        </authorList>
    </citation>
    <scope>NUCLEOTIDE SEQUENCE [LARGE SCALE GENOMIC DNA]</scope>
    <source>
        <strain evidence="2">BL47</strain>
    </source>
</reference>
<evidence type="ECO:0000313" key="1">
    <source>
        <dbReference type="EMBL" id="SDM47799.1"/>
    </source>
</evidence>
<protein>
    <submittedName>
        <fullName evidence="1">Uncharacterized protein</fullName>
    </submittedName>
</protein>
<proteinExistence type="predicted"/>
<dbReference type="AlphaFoldDB" id="A0A1G9TJ48"/>
<dbReference type="Proteomes" id="UP000198704">
    <property type="component" value="Unassembled WGS sequence"/>
</dbReference>
<dbReference type="OrthoDB" id="9814509at2"/>
<keyword evidence="2" id="KW-1185">Reference proteome</keyword>
<dbReference type="EMBL" id="FNHS01000002">
    <property type="protein sequence ID" value="SDM47799.1"/>
    <property type="molecule type" value="Genomic_DNA"/>
</dbReference>
<name>A0A1G9TJ48_9HYPH</name>